<organism evidence="1 2">
    <name type="scientific">Pyrococcus furiosus (strain ATCC 43587 / DSM 3638 / JCM 8422 / Vc1)</name>
    <dbReference type="NCBI Taxonomy" id="186497"/>
    <lineage>
        <taxon>Archaea</taxon>
        <taxon>Methanobacteriati</taxon>
        <taxon>Methanobacteriota</taxon>
        <taxon>Thermococci</taxon>
        <taxon>Thermococcales</taxon>
        <taxon>Thermococcaceae</taxon>
        <taxon>Pyrococcus</taxon>
    </lineage>
</organism>
<reference evidence="1 2" key="1">
    <citation type="submission" date="2017-08" db="EMBL/GenBank/DDBJ databases">
        <title>Resequencing and Reannotation of the genome of Pyrococcus furiosus type strain DSM3638.</title>
        <authorList>
            <person name="Reichelt R.M."/>
            <person name="Bunk B."/>
        </authorList>
    </citation>
    <scope>NUCLEOTIDE SEQUENCE [LARGE SCALE GENOMIC DNA]</scope>
    <source>
        <strain evidence="1 2">DSM 3638</strain>
    </source>
</reference>
<protein>
    <submittedName>
        <fullName evidence="1">Uncharacterized protein</fullName>
    </submittedName>
</protein>
<dbReference type="AlphaFoldDB" id="A0A5C0XP91"/>
<name>A0A5C0XP91_PYRFU</name>
<dbReference type="EMBL" id="CP023154">
    <property type="protein sequence ID" value="QEK78511.1"/>
    <property type="molecule type" value="Genomic_DNA"/>
</dbReference>
<evidence type="ECO:0000313" key="2">
    <source>
        <dbReference type="Proteomes" id="UP000324354"/>
    </source>
</evidence>
<dbReference type="OrthoDB" id="9782at2157"/>
<gene>
    <name evidence="1" type="ORF">PFDSM3638_04180</name>
</gene>
<proteinExistence type="predicted"/>
<accession>A0A5C0XP91</accession>
<dbReference type="Proteomes" id="UP000324354">
    <property type="component" value="Chromosome"/>
</dbReference>
<evidence type="ECO:0000313" key="1">
    <source>
        <dbReference type="EMBL" id="QEK78511.1"/>
    </source>
</evidence>
<sequence length="75" mass="8393">MSKDLGVATYRGYAIVGINGVFYEGEEFVELRNPLLALNVNTPEELKLAERIARLVDGRRKLSSEFNPKINAIVL</sequence>